<evidence type="ECO:0000256" key="2">
    <source>
        <dbReference type="ARBA" id="ARBA00023315"/>
    </source>
</evidence>
<proteinExistence type="inferred from homology"/>
<dbReference type="PANTHER" id="PTHR43792:SF8">
    <property type="entry name" value="[RIBOSOMAL PROTEIN US5]-ALANINE N-ACETYLTRANSFERASE"/>
    <property type="match status" value="1"/>
</dbReference>
<evidence type="ECO:0000259" key="4">
    <source>
        <dbReference type="PROSITE" id="PS51186"/>
    </source>
</evidence>
<dbReference type="PANTHER" id="PTHR43792">
    <property type="entry name" value="GNAT FAMILY, PUTATIVE (AFU_ORTHOLOGUE AFUA_3G00765)-RELATED-RELATED"/>
    <property type="match status" value="1"/>
</dbReference>
<dbReference type="Gene3D" id="3.40.630.30">
    <property type="match status" value="1"/>
</dbReference>
<reference evidence="5 6" key="1">
    <citation type="submission" date="2016-11" db="EMBL/GenBank/DDBJ databases">
        <authorList>
            <person name="Jaros S."/>
            <person name="Januszkiewicz K."/>
            <person name="Wedrychowicz H."/>
        </authorList>
    </citation>
    <scope>NUCLEOTIDE SEQUENCE [LARGE SCALE GENOMIC DNA]</scope>
    <source>
        <strain evidence="5 6">Con a/3</strain>
    </source>
</reference>
<evidence type="ECO:0000256" key="1">
    <source>
        <dbReference type="ARBA" id="ARBA00022679"/>
    </source>
</evidence>
<dbReference type="InterPro" id="IPR000182">
    <property type="entry name" value="GNAT_dom"/>
</dbReference>
<dbReference type="OrthoDB" id="9785602at2"/>
<evidence type="ECO:0000313" key="6">
    <source>
        <dbReference type="Proteomes" id="UP000188597"/>
    </source>
</evidence>
<feature type="domain" description="N-acetyltransferase" evidence="4">
    <location>
        <begin position="7"/>
        <end position="182"/>
    </location>
</feature>
<dbReference type="Pfam" id="PF13302">
    <property type="entry name" value="Acetyltransf_3"/>
    <property type="match status" value="1"/>
</dbReference>
<dbReference type="AlphaFoldDB" id="A0A1V3G8R9"/>
<keyword evidence="1 5" id="KW-0808">Transferase</keyword>
<evidence type="ECO:0000313" key="5">
    <source>
        <dbReference type="EMBL" id="OOE12799.1"/>
    </source>
</evidence>
<accession>A0A1V3G8R9</accession>
<organism evidence="5 6">
    <name type="scientific">Fictibacillus arsenicus</name>
    <dbReference type="NCBI Taxonomy" id="255247"/>
    <lineage>
        <taxon>Bacteria</taxon>
        <taxon>Bacillati</taxon>
        <taxon>Bacillota</taxon>
        <taxon>Bacilli</taxon>
        <taxon>Bacillales</taxon>
        <taxon>Fictibacillaceae</taxon>
        <taxon>Fictibacillus</taxon>
    </lineage>
</organism>
<protein>
    <submittedName>
        <fullName evidence="5">GNAT family N-acetyltransferase</fullName>
    </submittedName>
</protein>
<dbReference type="InterPro" id="IPR051531">
    <property type="entry name" value="N-acetyltransferase"/>
</dbReference>
<dbReference type="PROSITE" id="PS51186">
    <property type="entry name" value="GNAT"/>
    <property type="match status" value="1"/>
</dbReference>
<evidence type="ECO:0000256" key="3">
    <source>
        <dbReference type="ARBA" id="ARBA00038502"/>
    </source>
</evidence>
<dbReference type="EMBL" id="MQMF01000002">
    <property type="protein sequence ID" value="OOE12799.1"/>
    <property type="molecule type" value="Genomic_DNA"/>
</dbReference>
<dbReference type="SUPFAM" id="SSF55729">
    <property type="entry name" value="Acyl-CoA N-acyltransferases (Nat)"/>
    <property type="match status" value="1"/>
</dbReference>
<dbReference type="InterPro" id="IPR016181">
    <property type="entry name" value="Acyl_CoA_acyltransferase"/>
</dbReference>
<sequence length="182" mass="20883">MLAGKRIMLREFEEEDWKAVHKYASQEIVSQYQPWGPNTEKDSIAYVNEAINESKNNPRVRFAFAIVENRSGEMIGAGELCIRSSANREGEIGYVIHPGYWGFGYATETANILINFGFSTLKLHRIFATCDPRNKASEKVLKKISMTLEGRLRESIRLKDGWRDSLLFSMLEQEWSLKKGLD</sequence>
<comment type="similarity">
    <text evidence="3">Belongs to the acetyltransferase family. RimJ subfamily.</text>
</comment>
<name>A0A1V3G8R9_9BACL</name>
<keyword evidence="2" id="KW-0012">Acyltransferase</keyword>
<dbReference type="Proteomes" id="UP000188597">
    <property type="component" value="Unassembled WGS sequence"/>
</dbReference>
<dbReference type="RefSeq" id="WP_139343088.1">
    <property type="nucleotide sequence ID" value="NZ_MQMF01000002.1"/>
</dbReference>
<dbReference type="GO" id="GO:0016747">
    <property type="term" value="F:acyltransferase activity, transferring groups other than amino-acyl groups"/>
    <property type="evidence" value="ECO:0007669"/>
    <property type="project" value="InterPro"/>
</dbReference>
<comment type="caution">
    <text evidence="5">The sequence shown here is derived from an EMBL/GenBank/DDBJ whole genome shotgun (WGS) entry which is preliminary data.</text>
</comment>
<gene>
    <name evidence="5" type="ORF">UN64_12135</name>
</gene>